<dbReference type="PANTHER" id="PTHR18919">
    <property type="entry name" value="ACETYL-COA C-ACYLTRANSFERASE"/>
    <property type="match status" value="1"/>
</dbReference>
<keyword evidence="2 5" id="KW-0808">Transferase</keyword>
<reference evidence="8 9" key="1">
    <citation type="submission" date="2018-06" db="EMBL/GenBank/DDBJ databases">
        <title>Genomic Encyclopedia of Type Strains, Phase III (KMG-III): the genomes of soil and plant-associated and newly described type strains.</title>
        <authorList>
            <person name="Whitman W."/>
        </authorList>
    </citation>
    <scope>NUCLEOTIDE SEQUENCE [LARGE SCALE GENOMIC DNA]</scope>
    <source>
        <strain evidence="8 9">CECT 7732</strain>
    </source>
</reference>
<keyword evidence="3 5" id="KW-0012">Acyltransferase</keyword>
<evidence type="ECO:0000259" key="7">
    <source>
        <dbReference type="Pfam" id="PF02803"/>
    </source>
</evidence>
<accession>A0A366D0A0</accession>
<evidence type="ECO:0000256" key="5">
    <source>
        <dbReference type="RuleBase" id="RU003557"/>
    </source>
</evidence>
<feature type="active site" description="Proton acceptor" evidence="4">
    <location>
        <position position="378"/>
    </location>
</feature>
<feature type="domain" description="Thiolase C-terminal" evidence="7">
    <location>
        <begin position="270"/>
        <end position="390"/>
    </location>
</feature>
<gene>
    <name evidence="8" type="ORF">DFP76_104290</name>
</gene>
<evidence type="ECO:0000313" key="9">
    <source>
        <dbReference type="Proteomes" id="UP000252086"/>
    </source>
</evidence>
<dbReference type="NCBIfam" id="TIGR01930">
    <property type="entry name" value="AcCoA-C-Actrans"/>
    <property type="match status" value="1"/>
</dbReference>
<feature type="domain" description="Thiolase N-terminal" evidence="6">
    <location>
        <begin position="4"/>
        <end position="261"/>
    </location>
</feature>
<dbReference type="CDD" id="cd00751">
    <property type="entry name" value="thiolase"/>
    <property type="match status" value="1"/>
</dbReference>
<dbReference type="EMBL" id="QNRF01000004">
    <property type="protein sequence ID" value="RBO83471.1"/>
    <property type="molecule type" value="Genomic_DNA"/>
</dbReference>
<dbReference type="InterPro" id="IPR020616">
    <property type="entry name" value="Thiolase_N"/>
</dbReference>
<protein>
    <submittedName>
        <fullName evidence="8">Acetyl-CoA C-acetyltransferase</fullName>
    </submittedName>
</protein>
<dbReference type="InterPro" id="IPR020615">
    <property type="entry name" value="Thiolase_acyl_enz_int_AS"/>
</dbReference>
<dbReference type="PIRSF" id="PIRSF000429">
    <property type="entry name" value="Ac-CoA_Ac_transf"/>
    <property type="match status" value="1"/>
</dbReference>
<dbReference type="InterPro" id="IPR020610">
    <property type="entry name" value="Thiolase_AS"/>
</dbReference>
<evidence type="ECO:0000259" key="6">
    <source>
        <dbReference type="Pfam" id="PF00108"/>
    </source>
</evidence>
<dbReference type="RefSeq" id="WP_113874419.1">
    <property type="nucleotide sequence ID" value="NZ_QNRF01000004.1"/>
</dbReference>
<feature type="active site" description="Proton acceptor" evidence="4">
    <location>
        <position position="348"/>
    </location>
</feature>
<sequence>MKAVIVAAARTPIGAFNGALSSLSAVQLGTQLLSGMLAKQPVLKDHIEEVILGQVLAAGCGQNPARQTALNAGLPKHVGAMTINKVCGSGLKAVQLAAQSVLSGDSAMVVAGGQESMSQAAHVLPSSRNGKKMGSWELLDTMVVDGLWDAFNDYHMGQTAENIADRWHINRDEQDAFAVHSQQKAAQAQTSGRFAEEILPITIPQRKGDPVIVEADEQIRPNTSLDSLAKLRPAFVKDGTVTAGNASTLNDGAAMVVVTSDEEAERLGLPILAVIEAASGAGVEPEIMGTGPIVATQKVLEKAHWQVADLDLIEANEAFAVQALCVNKELGLDPEKVNVNGGAIALGHPIGASGCRVLVSLVHEMPRRDAHKGLATLCIGGGMGVAMLISR</sequence>
<dbReference type="PANTHER" id="PTHR18919:SF107">
    <property type="entry name" value="ACETYL-COA ACETYLTRANSFERASE, CYTOSOLIC"/>
    <property type="match status" value="1"/>
</dbReference>
<name>A0A366D0A0_9GAMM</name>
<dbReference type="GO" id="GO:0003988">
    <property type="term" value="F:acetyl-CoA C-acyltransferase activity"/>
    <property type="evidence" value="ECO:0007669"/>
    <property type="project" value="UniProtKB-ARBA"/>
</dbReference>
<dbReference type="GO" id="GO:0044281">
    <property type="term" value="P:small molecule metabolic process"/>
    <property type="evidence" value="ECO:0007669"/>
    <property type="project" value="UniProtKB-ARBA"/>
</dbReference>
<feature type="active site" description="Acyl-thioester intermediate" evidence="4">
    <location>
        <position position="87"/>
    </location>
</feature>
<dbReference type="PROSITE" id="PS00737">
    <property type="entry name" value="THIOLASE_2"/>
    <property type="match status" value="1"/>
</dbReference>
<dbReference type="InterPro" id="IPR016039">
    <property type="entry name" value="Thiolase-like"/>
</dbReference>
<dbReference type="OrthoDB" id="9764638at2"/>
<comment type="caution">
    <text evidence="8">The sequence shown here is derived from an EMBL/GenBank/DDBJ whole genome shotgun (WGS) entry which is preliminary data.</text>
</comment>
<dbReference type="InterPro" id="IPR002155">
    <property type="entry name" value="Thiolase"/>
</dbReference>
<dbReference type="Pfam" id="PF02803">
    <property type="entry name" value="Thiolase_C"/>
    <property type="match status" value="1"/>
</dbReference>
<dbReference type="Proteomes" id="UP000252086">
    <property type="component" value="Unassembled WGS sequence"/>
</dbReference>
<dbReference type="SUPFAM" id="SSF53901">
    <property type="entry name" value="Thiolase-like"/>
    <property type="match status" value="2"/>
</dbReference>
<organism evidence="8 9">
    <name type="scientific">Marinomonas aquiplantarum</name>
    <dbReference type="NCBI Taxonomy" id="491951"/>
    <lineage>
        <taxon>Bacteria</taxon>
        <taxon>Pseudomonadati</taxon>
        <taxon>Pseudomonadota</taxon>
        <taxon>Gammaproteobacteria</taxon>
        <taxon>Oceanospirillales</taxon>
        <taxon>Oceanospirillaceae</taxon>
        <taxon>Marinomonas</taxon>
    </lineage>
</organism>
<evidence type="ECO:0000256" key="2">
    <source>
        <dbReference type="ARBA" id="ARBA00022679"/>
    </source>
</evidence>
<proteinExistence type="inferred from homology"/>
<evidence type="ECO:0000313" key="8">
    <source>
        <dbReference type="EMBL" id="RBO83471.1"/>
    </source>
</evidence>
<comment type="similarity">
    <text evidence="1 5">Belongs to the thiolase-like superfamily. Thiolase family.</text>
</comment>
<dbReference type="PROSITE" id="PS00099">
    <property type="entry name" value="THIOLASE_3"/>
    <property type="match status" value="1"/>
</dbReference>
<evidence type="ECO:0000256" key="4">
    <source>
        <dbReference type="PIRSR" id="PIRSR000429-1"/>
    </source>
</evidence>
<dbReference type="Pfam" id="PF00108">
    <property type="entry name" value="Thiolase_N"/>
    <property type="match status" value="1"/>
</dbReference>
<dbReference type="InterPro" id="IPR020613">
    <property type="entry name" value="Thiolase_CS"/>
</dbReference>
<dbReference type="Gene3D" id="3.40.47.10">
    <property type="match status" value="2"/>
</dbReference>
<evidence type="ECO:0000256" key="1">
    <source>
        <dbReference type="ARBA" id="ARBA00010982"/>
    </source>
</evidence>
<dbReference type="AlphaFoldDB" id="A0A366D0A0"/>
<keyword evidence="9" id="KW-1185">Reference proteome</keyword>
<dbReference type="PROSITE" id="PS00098">
    <property type="entry name" value="THIOLASE_1"/>
    <property type="match status" value="1"/>
</dbReference>
<evidence type="ECO:0000256" key="3">
    <source>
        <dbReference type="ARBA" id="ARBA00023315"/>
    </source>
</evidence>
<dbReference type="FunFam" id="3.40.47.10:FF:000010">
    <property type="entry name" value="Acetyl-CoA acetyltransferase (Thiolase)"/>
    <property type="match status" value="1"/>
</dbReference>
<dbReference type="InterPro" id="IPR020617">
    <property type="entry name" value="Thiolase_C"/>
</dbReference>